<evidence type="ECO:0000256" key="18">
    <source>
        <dbReference type="PROSITE-ProRule" id="PRU00110"/>
    </source>
</evidence>
<dbReference type="Proteomes" id="UP001050975">
    <property type="component" value="Unassembled WGS sequence"/>
</dbReference>
<dbReference type="SMART" id="SM00073">
    <property type="entry name" value="HPT"/>
    <property type="match status" value="1"/>
</dbReference>
<dbReference type="Pfam" id="PF02518">
    <property type="entry name" value="HATPase_c"/>
    <property type="match status" value="1"/>
</dbReference>
<evidence type="ECO:0000256" key="11">
    <source>
        <dbReference type="ARBA" id="ARBA00022840"/>
    </source>
</evidence>
<evidence type="ECO:0000259" key="21">
    <source>
        <dbReference type="PROSITE" id="PS50046"/>
    </source>
</evidence>
<dbReference type="InterPro" id="IPR036097">
    <property type="entry name" value="HisK_dim/P_sf"/>
</dbReference>
<dbReference type="SMART" id="SM00388">
    <property type="entry name" value="HisKA"/>
    <property type="match status" value="1"/>
</dbReference>
<dbReference type="GO" id="GO:0000155">
    <property type="term" value="F:phosphorelay sensor kinase activity"/>
    <property type="evidence" value="ECO:0007669"/>
    <property type="project" value="InterPro"/>
</dbReference>
<feature type="domain" description="Phytochrome chromophore attachment site" evidence="21">
    <location>
        <begin position="622"/>
        <end position="761"/>
    </location>
</feature>
<evidence type="ECO:0000256" key="9">
    <source>
        <dbReference type="ARBA" id="ARBA00022741"/>
    </source>
</evidence>
<evidence type="ECO:0000259" key="24">
    <source>
        <dbReference type="PROSITE" id="PS50894"/>
    </source>
</evidence>
<dbReference type="SMART" id="SM00065">
    <property type="entry name" value="GAF"/>
    <property type="match status" value="5"/>
</dbReference>
<evidence type="ECO:0000256" key="17">
    <source>
        <dbReference type="ARBA" id="ARBA00074306"/>
    </source>
</evidence>
<dbReference type="SUPFAM" id="SSF47384">
    <property type="entry name" value="Homodimeric domain of signal transducing histidine kinase"/>
    <property type="match status" value="1"/>
</dbReference>
<dbReference type="GO" id="GO:0005886">
    <property type="term" value="C:plasma membrane"/>
    <property type="evidence" value="ECO:0007669"/>
    <property type="project" value="UniProtKB-SubCell"/>
</dbReference>
<sequence>MEKTKSVNLEIKTVETLLQELTRLGQRVAELEQVVIPIPTQISQEKALLTAISKIGKSFNRESIVQTTVKEVRQLFKAERVAILCFETDSCHGGKFVAEDVLPEWPSVLNEAVESLCNGDAKDWELGNVRATDDIYQAQRCDYNLLMLTRFQVRSELVAPIYTGDRLWGLLCVHQCANKRQWEAQEIEWVTQIAARVGVALQQAELLVEAQQRAAKLETKLAEQLQKQAEELATEEQRERVLEELIAKIRANLDIDAIIQTTTAEARQLFKCDRVTVHRFNQESEGEFSALFPLFSFLAHPKQSFAVDDVYQLLEQIQLRSYCVAPIFVGEKQWGLLAAYHDGEPRRWEQREIKFLTQIGNQLGLALQQAEAVKEMRMQSERLAKTLEREKAVAAVIDKIRRSLDINAIFQTTVSEVRHLIKADRVGIYRFKPDWSGEFVVESVASGWLSIFQQQIENPKLRQSINECSVKLLANPQIVDTYMQETGGGSYSRGERFRVVDDIYKAGFSECYLEVLESIQAKAYAIIAIYQGQQLWGLLAAYQNSEPRHWEAADINFLVQIGSQLGVAVQQSELLRQAEQKSTVLATTLEAQLRQRGNELAAEAEREKAIAQVVEKIRQTLDIDTIFQTTATEVRQLLNADRVAMARFIPGTDYCESEFVAEDVLPDFASAIAAKVKDHCFGNNVSQYYQKGRIWAANDIYEMGMQDCHLAILSRFQVRANLVVPLLKGEELWGLLCIHQCSGPRQWQEKEIEFVIHIAVQLGVALQQAKLLKQAQNQSEELQALLTQVQAQKEQQNKIAERERAFGRMIERIRLSLDIDVIFRVTTSEVRQILKCDRVAFYQFKPNWDGEFVFESVAEGWIPFVQENHNVGWVDSYMQETAGGRFRNHENTAVNDIYNAGLTECHIEILQQFQIKAYIVVPVFVGEKLWGLLAAYQHSEPRHWEPIDVSLLAQLGNQLGVALQQAQLLAQLKKAKETADAANRAKSDFLAHMSHELRTPLNAILGFTQLMSRDDSLNLEQQENLSIINRSGEHLLTLINDVLEMSKIEAGQTTLNENSFDLYRLLDSIQDMLEIKAAEKSLQLIFARPTDLPQYICTDESKLRQVLINLLGNGIKFTQQGIVILRVSVVSCPLSPLNSKNQLTLQFEIEDTGPGIASEEIDNLFEPFAQTETGRKSQEGSGLGLPISRKFVRLMGGDISVTSTVGLGTSFNFHIQVKSAESSEIQLAKFEHRIIGLAPGKPTYRILVVEDKWANRQLLVQLLLPLGFEVKEAANGEEAIALVENWSPDLIWMDMRMPVMDGYAATKEIRAKNWNKPPIIIALTANAFEEERMIALSIGCDDFVRKPFQENTILEKMAEYLGVQYTYAEQSNRSSVIDNALKELPITNYASPITNLRILLADDNIFNQKLAAGMLKQLGYEADVVSSGVEVLEAMQRNSYDVVLMDMKMPLMDGLETTRRICQQWVDGSRPRIIAMTASTLESDRQECFAAGMEDYITKPIRLEDLKTALSRCQPINPKDSNVAEILDQNAMQNLRSAVPDHPDKFLRDMIDGYLAETPELMQNIRQAIAQPDPAKLDIAAHTLKSMSATFGANTFTQLCKQLEFMGRSGAIAFSPEQLAQLETEYQRVIAALELERQKLRW</sequence>
<protein>
    <recommendedName>
        <fullName evidence="17">Circadian input-output histidine kinase CikA</fullName>
        <ecNumber evidence="4">2.7.13.3</ecNumber>
    </recommendedName>
    <alternativeName>
        <fullName evidence="16">Sensory/regulatory protein RpfC</fullName>
    </alternativeName>
</protein>
<dbReference type="PROSITE" id="PS50894">
    <property type="entry name" value="HPT"/>
    <property type="match status" value="1"/>
</dbReference>
<dbReference type="InterPro" id="IPR036641">
    <property type="entry name" value="HPT_dom_sf"/>
</dbReference>
<reference evidence="25" key="1">
    <citation type="submission" date="2019-10" db="EMBL/GenBank/DDBJ databases">
        <title>Draft genome sequece of Microseira wollei NIES-4236.</title>
        <authorList>
            <person name="Yamaguchi H."/>
            <person name="Suzuki S."/>
            <person name="Kawachi M."/>
        </authorList>
    </citation>
    <scope>NUCLEOTIDE SEQUENCE</scope>
    <source>
        <strain evidence="25">NIES-4236</strain>
    </source>
</reference>
<dbReference type="FunFam" id="3.30.565.10:FF:000010">
    <property type="entry name" value="Sensor histidine kinase RcsC"/>
    <property type="match status" value="1"/>
</dbReference>
<dbReference type="InterPro" id="IPR005467">
    <property type="entry name" value="His_kinase_dom"/>
</dbReference>
<evidence type="ECO:0000259" key="23">
    <source>
        <dbReference type="PROSITE" id="PS50110"/>
    </source>
</evidence>
<keyword evidence="7" id="KW-0808">Transferase</keyword>
<dbReference type="SMART" id="SM00448">
    <property type="entry name" value="REC"/>
    <property type="match status" value="2"/>
</dbReference>
<dbReference type="FunFam" id="1.10.287.130:FF:000002">
    <property type="entry name" value="Two-component osmosensing histidine kinase"/>
    <property type="match status" value="1"/>
</dbReference>
<comment type="subcellular location">
    <subcellularLocation>
        <location evidence="2">Cell membrane</location>
        <topology evidence="2">Multi-pass membrane protein</topology>
    </subcellularLocation>
</comment>
<dbReference type="InterPro" id="IPR004358">
    <property type="entry name" value="Sig_transdc_His_kin-like_C"/>
</dbReference>
<keyword evidence="6 19" id="KW-0597">Phosphoprotein</keyword>
<keyword evidence="12" id="KW-1133">Transmembrane helix</keyword>
<comment type="catalytic activity">
    <reaction evidence="1">
        <text>ATP + protein L-histidine = ADP + protein N-phospho-L-histidine.</text>
        <dbReference type="EC" id="2.7.13.3"/>
    </reaction>
</comment>
<dbReference type="CDD" id="cd17546">
    <property type="entry name" value="REC_hyHK_CKI1_RcsC-like"/>
    <property type="match status" value="2"/>
</dbReference>
<feature type="domain" description="Response regulatory" evidence="23">
    <location>
        <begin position="1397"/>
        <end position="1514"/>
    </location>
</feature>
<evidence type="ECO:0000256" key="2">
    <source>
        <dbReference type="ARBA" id="ARBA00004651"/>
    </source>
</evidence>
<dbReference type="InterPro" id="IPR003594">
    <property type="entry name" value="HATPase_dom"/>
</dbReference>
<dbReference type="PROSITE" id="PS50046">
    <property type="entry name" value="PHYTOCHROME_2"/>
    <property type="match status" value="6"/>
</dbReference>
<dbReference type="Gene3D" id="3.40.50.2300">
    <property type="match status" value="2"/>
</dbReference>
<dbReference type="InterPro" id="IPR029016">
    <property type="entry name" value="GAF-like_dom_sf"/>
</dbReference>
<feature type="domain" description="Phytochrome chromophore attachment site" evidence="21">
    <location>
        <begin position="405"/>
        <end position="564"/>
    </location>
</feature>
<dbReference type="PRINTS" id="PR00344">
    <property type="entry name" value="BCTRLSENSOR"/>
</dbReference>
<dbReference type="InterPro" id="IPR003661">
    <property type="entry name" value="HisK_dim/P_dom"/>
</dbReference>
<dbReference type="Pfam" id="PF01590">
    <property type="entry name" value="GAF"/>
    <property type="match status" value="5"/>
</dbReference>
<feature type="modified residue" description="4-aspartylphosphate" evidence="19">
    <location>
        <position position="1446"/>
    </location>
</feature>
<keyword evidence="26" id="KW-1185">Reference proteome</keyword>
<dbReference type="SUPFAM" id="SSF52172">
    <property type="entry name" value="CheY-like"/>
    <property type="match status" value="2"/>
</dbReference>
<dbReference type="CDD" id="cd16922">
    <property type="entry name" value="HATPase_EvgS-ArcB-TorS-like"/>
    <property type="match status" value="1"/>
</dbReference>
<evidence type="ECO:0000256" key="20">
    <source>
        <dbReference type="SAM" id="Coils"/>
    </source>
</evidence>
<dbReference type="PROSITE" id="PS50109">
    <property type="entry name" value="HIS_KIN"/>
    <property type="match status" value="1"/>
</dbReference>
<evidence type="ECO:0000313" key="25">
    <source>
        <dbReference type="EMBL" id="GET42373.1"/>
    </source>
</evidence>
<evidence type="ECO:0000256" key="10">
    <source>
        <dbReference type="ARBA" id="ARBA00022777"/>
    </source>
</evidence>
<evidence type="ECO:0000256" key="16">
    <source>
        <dbReference type="ARBA" id="ARBA00068150"/>
    </source>
</evidence>
<dbReference type="PANTHER" id="PTHR45339">
    <property type="entry name" value="HYBRID SIGNAL TRANSDUCTION HISTIDINE KINASE J"/>
    <property type="match status" value="1"/>
</dbReference>
<evidence type="ECO:0000256" key="3">
    <source>
        <dbReference type="ARBA" id="ARBA00006402"/>
    </source>
</evidence>
<dbReference type="Pfam" id="PF00072">
    <property type="entry name" value="Response_reg"/>
    <property type="match status" value="2"/>
</dbReference>
<dbReference type="CDD" id="cd00082">
    <property type="entry name" value="HisKA"/>
    <property type="match status" value="1"/>
</dbReference>
<dbReference type="Gene3D" id="3.30.565.10">
    <property type="entry name" value="Histidine kinase-like ATPase, C-terminal domain"/>
    <property type="match status" value="1"/>
</dbReference>
<evidence type="ECO:0000256" key="1">
    <source>
        <dbReference type="ARBA" id="ARBA00000085"/>
    </source>
</evidence>
<comment type="similarity">
    <text evidence="3">In the N-terminal section; belongs to the phytochrome family.</text>
</comment>
<keyword evidence="9" id="KW-0547">Nucleotide-binding</keyword>
<comment type="caution">
    <text evidence="25">The sequence shown here is derived from an EMBL/GenBank/DDBJ whole genome shotgun (WGS) entry which is preliminary data.</text>
</comment>
<dbReference type="InterPro" id="IPR036890">
    <property type="entry name" value="HATPase_C_sf"/>
</dbReference>
<feature type="domain" description="HPt" evidence="24">
    <location>
        <begin position="1543"/>
        <end position="1636"/>
    </location>
</feature>
<feature type="coiled-coil region" evidence="20">
    <location>
        <begin position="200"/>
        <end position="252"/>
    </location>
</feature>
<evidence type="ECO:0000259" key="22">
    <source>
        <dbReference type="PROSITE" id="PS50109"/>
    </source>
</evidence>
<dbReference type="InterPro" id="IPR016132">
    <property type="entry name" value="Phyto_chromo_attachment"/>
</dbReference>
<dbReference type="Gene3D" id="1.10.287.130">
    <property type="match status" value="1"/>
</dbReference>
<dbReference type="EC" id="2.7.13.3" evidence="4"/>
<dbReference type="Gene3D" id="3.30.450.40">
    <property type="match status" value="6"/>
</dbReference>
<feature type="domain" description="Histidine kinase" evidence="22">
    <location>
        <begin position="992"/>
        <end position="1219"/>
    </location>
</feature>
<dbReference type="SUPFAM" id="SSF55874">
    <property type="entry name" value="ATPase domain of HSP90 chaperone/DNA topoisomerase II/histidine kinase"/>
    <property type="match status" value="1"/>
</dbReference>
<dbReference type="RefSeq" id="WP_226589802.1">
    <property type="nucleotide sequence ID" value="NZ_BLAY01000161.1"/>
</dbReference>
<gene>
    <name evidence="25" type="ORF">MiSe_71900</name>
</gene>
<dbReference type="InterPro" id="IPR011006">
    <property type="entry name" value="CheY-like_superfamily"/>
</dbReference>
<comment type="subunit">
    <text evidence="15">At low DSF concentrations, interacts with RpfF.</text>
</comment>
<dbReference type="PANTHER" id="PTHR45339:SF1">
    <property type="entry name" value="HYBRID SIGNAL TRANSDUCTION HISTIDINE KINASE J"/>
    <property type="match status" value="1"/>
</dbReference>
<keyword evidence="20" id="KW-0175">Coiled coil</keyword>
<evidence type="ECO:0000256" key="19">
    <source>
        <dbReference type="PROSITE-ProRule" id="PRU00169"/>
    </source>
</evidence>
<evidence type="ECO:0000256" key="6">
    <source>
        <dbReference type="ARBA" id="ARBA00022553"/>
    </source>
</evidence>
<feature type="domain" description="Phytochrome chromophore attachment site" evidence="21">
    <location>
        <begin position="60"/>
        <end position="196"/>
    </location>
</feature>
<feature type="coiled-coil region" evidence="20">
    <location>
        <begin position="765"/>
        <end position="799"/>
    </location>
</feature>
<proteinExistence type="inferred from homology"/>
<keyword evidence="8" id="KW-0812">Transmembrane</keyword>
<dbReference type="SUPFAM" id="SSF47226">
    <property type="entry name" value="Histidine-containing phosphotransfer domain, HPT domain"/>
    <property type="match status" value="1"/>
</dbReference>
<keyword evidence="13" id="KW-0902">Two-component regulatory system</keyword>
<dbReference type="GO" id="GO:0005524">
    <property type="term" value="F:ATP binding"/>
    <property type="evidence" value="ECO:0007669"/>
    <property type="project" value="UniProtKB-KW"/>
</dbReference>
<keyword evidence="10 25" id="KW-0418">Kinase</keyword>
<evidence type="ECO:0000256" key="12">
    <source>
        <dbReference type="ARBA" id="ARBA00022989"/>
    </source>
</evidence>
<evidence type="ECO:0000256" key="13">
    <source>
        <dbReference type="ARBA" id="ARBA00023012"/>
    </source>
</evidence>
<feature type="modified residue" description="4-aspartylphosphate" evidence="19">
    <location>
        <position position="1294"/>
    </location>
</feature>
<dbReference type="InterPro" id="IPR008207">
    <property type="entry name" value="Sig_transdc_His_kin_Hpt_dom"/>
</dbReference>
<feature type="modified residue" description="Phosphohistidine" evidence="18">
    <location>
        <position position="1582"/>
    </location>
</feature>
<accession>A0AAV3XLA6</accession>
<dbReference type="InterPro" id="IPR003018">
    <property type="entry name" value="GAF"/>
</dbReference>
<dbReference type="SMART" id="SM00387">
    <property type="entry name" value="HATPase_c"/>
    <property type="match status" value="1"/>
</dbReference>
<dbReference type="CDD" id="cd00088">
    <property type="entry name" value="HPT"/>
    <property type="match status" value="1"/>
</dbReference>
<organism evidence="25 26">
    <name type="scientific">Microseira wollei NIES-4236</name>
    <dbReference type="NCBI Taxonomy" id="2530354"/>
    <lineage>
        <taxon>Bacteria</taxon>
        <taxon>Bacillati</taxon>
        <taxon>Cyanobacteriota</taxon>
        <taxon>Cyanophyceae</taxon>
        <taxon>Oscillatoriophycideae</taxon>
        <taxon>Aerosakkonematales</taxon>
        <taxon>Aerosakkonemataceae</taxon>
        <taxon>Microseira</taxon>
    </lineage>
</organism>
<feature type="domain" description="Response regulatory" evidence="23">
    <location>
        <begin position="1245"/>
        <end position="1361"/>
    </location>
</feature>
<dbReference type="EMBL" id="BLAY01000161">
    <property type="protein sequence ID" value="GET42373.1"/>
    <property type="molecule type" value="Genomic_DNA"/>
</dbReference>
<dbReference type="Pfam" id="PF00512">
    <property type="entry name" value="HisKA"/>
    <property type="match status" value="1"/>
</dbReference>
<evidence type="ECO:0000256" key="7">
    <source>
        <dbReference type="ARBA" id="ARBA00022679"/>
    </source>
</evidence>
<keyword evidence="11" id="KW-0067">ATP-binding</keyword>
<dbReference type="PROSITE" id="PS50110">
    <property type="entry name" value="RESPONSE_REGULATORY"/>
    <property type="match status" value="2"/>
</dbReference>
<feature type="domain" description="Phytochrome chromophore attachment site" evidence="21">
    <location>
        <begin position="312"/>
        <end position="362"/>
    </location>
</feature>
<dbReference type="Gene3D" id="1.20.120.160">
    <property type="entry name" value="HPT domain"/>
    <property type="match status" value="1"/>
</dbReference>
<keyword evidence="14" id="KW-0472">Membrane</keyword>
<dbReference type="SUPFAM" id="SSF55781">
    <property type="entry name" value="GAF domain-like"/>
    <property type="match status" value="5"/>
</dbReference>
<dbReference type="InterPro" id="IPR001789">
    <property type="entry name" value="Sig_transdc_resp-reg_receiver"/>
</dbReference>
<keyword evidence="5" id="KW-1003">Cell membrane</keyword>
<evidence type="ECO:0000256" key="14">
    <source>
        <dbReference type="ARBA" id="ARBA00023136"/>
    </source>
</evidence>
<name>A0AAV3XLA6_9CYAN</name>
<feature type="domain" description="Phytochrome chromophore attachment site" evidence="21">
    <location>
        <begin position="818"/>
        <end position="958"/>
    </location>
</feature>
<evidence type="ECO:0000256" key="8">
    <source>
        <dbReference type="ARBA" id="ARBA00022692"/>
    </source>
</evidence>
<dbReference type="Pfam" id="PF01627">
    <property type="entry name" value="Hpt"/>
    <property type="match status" value="1"/>
</dbReference>
<evidence type="ECO:0000256" key="15">
    <source>
        <dbReference type="ARBA" id="ARBA00064003"/>
    </source>
</evidence>
<evidence type="ECO:0000256" key="4">
    <source>
        <dbReference type="ARBA" id="ARBA00012438"/>
    </source>
</evidence>
<feature type="domain" description="Phytochrome chromophore attachment site" evidence="21">
    <location>
        <begin position="254"/>
        <end position="290"/>
    </location>
</feature>
<evidence type="ECO:0000256" key="5">
    <source>
        <dbReference type="ARBA" id="ARBA00022475"/>
    </source>
</evidence>
<evidence type="ECO:0000313" key="26">
    <source>
        <dbReference type="Proteomes" id="UP001050975"/>
    </source>
</evidence>